<reference evidence="4" key="1">
    <citation type="journal article" date="2019" name="Int. J. Syst. Evol. Microbiol.">
        <title>The Global Catalogue of Microorganisms (GCM) 10K type strain sequencing project: providing services to taxonomists for standard genome sequencing and annotation.</title>
        <authorList>
            <consortium name="The Broad Institute Genomics Platform"/>
            <consortium name="The Broad Institute Genome Sequencing Center for Infectious Disease"/>
            <person name="Wu L."/>
            <person name="Ma J."/>
        </authorList>
    </citation>
    <scope>NUCLEOTIDE SEQUENCE [LARGE SCALE GENOMIC DNA]</scope>
    <source>
        <strain evidence="4">JCM 16929</strain>
    </source>
</reference>
<comment type="similarity">
    <text evidence="1">Belongs to the short-chain dehydrogenases/reductases (SDR) family.</text>
</comment>
<dbReference type="Pfam" id="PF00106">
    <property type="entry name" value="adh_short"/>
    <property type="match status" value="1"/>
</dbReference>
<dbReference type="InterPro" id="IPR020904">
    <property type="entry name" value="Sc_DH/Rdtase_CS"/>
</dbReference>
<dbReference type="Gene3D" id="3.40.50.720">
    <property type="entry name" value="NAD(P)-binding Rossmann-like Domain"/>
    <property type="match status" value="1"/>
</dbReference>
<evidence type="ECO:0000256" key="2">
    <source>
        <dbReference type="ARBA" id="ARBA00023002"/>
    </source>
</evidence>
<evidence type="ECO:0000256" key="1">
    <source>
        <dbReference type="ARBA" id="ARBA00006484"/>
    </source>
</evidence>
<dbReference type="CDD" id="cd05233">
    <property type="entry name" value="SDR_c"/>
    <property type="match status" value="1"/>
</dbReference>
<dbReference type="Proteomes" id="UP001501490">
    <property type="component" value="Unassembled WGS sequence"/>
</dbReference>
<dbReference type="InterPro" id="IPR002347">
    <property type="entry name" value="SDR_fam"/>
</dbReference>
<dbReference type="EMBL" id="BAABAB010000014">
    <property type="protein sequence ID" value="GAA3618016.1"/>
    <property type="molecule type" value="Genomic_DNA"/>
</dbReference>
<evidence type="ECO:0008006" key="5">
    <source>
        <dbReference type="Google" id="ProtNLM"/>
    </source>
</evidence>
<evidence type="ECO:0000313" key="4">
    <source>
        <dbReference type="Proteomes" id="UP001501490"/>
    </source>
</evidence>
<sequence length="258" mass="26914">MGLTAAPGTRAIITGATGTVGRACAAALGARGCRLTLLGRRPDALEAVAVDLAATGVETETLIFDQRTDRAPKIPPHWRSERLVLINAAAVFGPLTAFADAEIDAWTAAVEIDLLGAARLIHAVLPIMIDAGWGRIVQVSSAAARDVPGPFNTAYVVSKLGVDRLLAQLATELVGTGVTVCSLHPGEIASAMRDDIATQAGADRRLAGWTGWAERTADHGDDPAVAAGWVARLLDDEFAAELNGRFGFPQHGGRTEPL</sequence>
<dbReference type="PANTHER" id="PTHR44196">
    <property type="entry name" value="DEHYDROGENASE/REDUCTASE SDR FAMILY MEMBER 7B"/>
    <property type="match status" value="1"/>
</dbReference>
<comment type="caution">
    <text evidence="3">The sequence shown here is derived from an EMBL/GenBank/DDBJ whole genome shotgun (WGS) entry which is preliminary data.</text>
</comment>
<dbReference type="InterPro" id="IPR036291">
    <property type="entry name" value="NAD(P)-bd_dom_sf"/>
</dbReference>
<organism evidence="3 4">
    <name type="scientific">Microlunatus ginsengisoli</name>
    <dbReference type="NCBI Taxonomy" id="363863"/>
    <lineage>
        <taxon>Bacteria</taxon>
        <taxon>Bacillati</taxon>
        <taxon>Actinomycetota</taxon>
        <taxon>Actinomycetes</taxon>
        <taxon>Propionibacteriales</taxon>
        <taxon>Propionibacteriaceae</taxon>
        <taxon>Microlunatus</taxon>
    </lineage>
</organism>
<dbReference type="RefSeq" id="WP_344804037.1">
    <property type="nucleotide sequence ID" value="NZ_BAABAB010000014.1"/>
</dbReference>
<gene>
    <name evidence="3" type="ORF">GCM10022236_20350</name>
</gene>
<dbReference type="SUPFAM" id="SSF51735">
    <property type="entry name" value="NAD(P)-binding Rossmann-fold domains"/>
    <property type="match status" value="1"/>
</dbReference>
<evidence type="ECO:0000313" key="3">
    <source>
        <dbReference type="EMBL" id="GAA3618016.1"/>
    </source>
</evidence>
<keyword evidence="4" id="KW-1185">Reference proteome</keyword>
<keyword evidence="2" id="KW-0560">Oxidoreductase</keyword>
<proteinExistence type="inferred from homology"/>
<dbReference type="PRINTS" id="PR00081">
    <property type="entry name" value="GDHRDH"/>
</dbReference>
<dbReference type="PANTHER" id="PTHR44196:SF1">
    <property type="entry name" value="DEHYDROGENASE_REDUCTASE SDR FAMILY MEMBER 7B"/>
    <property type="match status" value="1"/>
</dbReference>
<dbReference type="PROSITE" id="PS00061">
    <property type="entry name" value="ADH_SHORT"/>
    <property type="match status" value="1"/>
</dbReference>
<name>A0ABP6ZXP1_9ACTN</name>
<accession>A0ABP6ZXP1</accession>
<protein>
    <recommendedName>
        <fullName evidence="5">Short-chain dehydrogenase</fullName>
    </recommendedName>
</protein>